<dbReference type="PANTHER" id="PTHR43401">
    <property type="entry name" value="L-THREONINE 3-DEHYDROGENASE"/>
    <property type="match status" value="1"/>
</dbReference>
<gene>
    <name evidence="6" type="ORF">PVAG01_07440</name>
</gene>
<dbReference type="Gene3D" id="3.40.50.720">
    <property type="entry name" value="NAD(P)-binding Rossmann-like Domain"/>
    <property type="match status" value="1"/>
</dbReference>
<dbReference type="SMART" id="SM00829">
    <property type="entry name" value="PKS_ER"/>
    <property type="match status" value="1"/>
</dbReference>
<reference evidence="6 7" key="1">
    <citation type="submission" date="2024-06" db="EMBL/GenBank/DDBJ databases">
        <title>Complete genome of Phlyctema vagabunda strain 19-DSS-EL-015.</title>
        <authorList>
            <person name="Fiorenzani C."/>
        </authorList>
    </citation>
    <scope>NUCLEOTIDE SEQUENCE [LARGE SCALE GENOMIC DNA]</scope>
    <source>
        <strain evidence="6 7">19-DSS-EL-015</strain>
    </source>
</reference>
<keyword evidence="2 4" id="KW-0862">Zinc</keyword>
<dbReference type="Pfam" id="PF00107">
    <property type="entry name" value="ADH_zinc_N"/>
    <property type="match status" value="1"/>
</dbReference>
<comment type="caution">
    <text evidence="6">The sequence shown here is derived from an EMBL/GenBank/DDBJ whole genome shotgun (WGS) entry which is preliminary data.</text>
</comment>
<keyword evidence="1 4" id="KW-0479">Metal-binding</keyword>
<dbReference type="InterPro" id="IPR020843">
    <property type="entry name" value="ER"/>
</dbReference>
<organism evidence="6 7">
    <name type="scientific">Phlyctema vagabunda</name>
    <dbReference type="NCBI Taxonomy" id="108571"/>
    <lineage>
        <taxon>Eukaryota</taxon>
        <taxon>Fungi</taxon>
        <taxon>Dikarya</taxon>
        <taxon>Ascomycota</taxon>
        <taxon>Pezizomycotina</taxon>
        <taxon>Leotiomycetes</taxon>
        <taxon>Helotiales</taxon>
        <taxon>Dermateaceae</taxon>
        <taxon>Phlyctema</taxon>
    </lineage>
</organism>
<dbReference type="Proteomes" id="UP001629113">
    <property type="component" value="Unassembled WGS sequence"/>
</dbReference>
<dbReference type="InterPro" id="IPR050129">
    <property type="entry name" value="Zn_alcohol_dh"/>
</dbReference>
<evidence type="ECO:0000256" key="3">
    <source>
        <dbReference type="ARBA" id="ARBA00023002"/>
    </source>
</evidence>
<protein>
    <submittedName>
        <fullName evidence="6">Alcohol dehydrogenase</fullName>
    </submittedName>
</protein>
<evidence type="ECO:0000313" key="7">
    <source>
        <dbReference type="Proteomes" id="UP001629113"/>
    </source>
</evidence>
<feature type="domain" description="Enoyl reductase (ER)" evidence="5">
    <location>
        <begin position="14"/>
        <end position="324"/>
    </location>
</feature>
<evidence type="ECO:0000256" key="2">
    <source>
        <dbReference type="ARBA" id="ARBA00022833"/>
    </source>
</evidence>
<dbReference type="EMBL" id="JBFCZG010000006">
    <property type="protein sequence ID" value="KAL3420995.1"/>
    <property type="molecule type" value="Genomic_DNA"/>
</dbReference>
<comment type="similarity">
    <text evidence="4">Belongs to the zinc-containing alcohol dehydrogenase family.</text>
</comment>
<evidence type="ECO:0000313" key="6">
    <source>
        <dbReference type="EMBL" id="KAL3420995.1"/>
    </source>
</evidence>
<dbReference type="CDD" id="cd08254">
    <property type="entry name" value="hydroxyacyl_CoA_DH"/>
    <property type="match status" value="1"/>
</dbReference>
<dbReference type="PROSITE" id="PS00059">
    <property type="entry name" value="ADH_ZINC"/>
    <property type="match status" value="1"/>
</dbReference>
<comment type="cofactor">
    <cofactor evidence="4">
        <name>Zn(2+)</name>
        <dbReference type="ChEBI" id="CHEBI:29105"/>
    </cofactor>
</comment>
<dbReference type="Gene3D" id="3.90.180.10">
    <property type="entry name" value="Medium-chain alcohol dehydrogenases, catalytic domain"/>
    <property type="match status" value="1"/>
</dbReference>
<dbReference type="InterPro" id="IPR013154">
    <property type="entry name" value="ADH-like_N"/>
</dbReference>
<dbReference type="InterPro" id="IPR002328">
    <property type="entry name" value="ADH_Zn_CS"/>
</dbReference>
<dbReference type="InterPro" id="IPR011032">
    <property type="entry name" value="GroES-like_sf"/>
</dbReference>
<proteinExistence type="inferred from homology"/>
<accession>A0ABR4PCI2</accession>
<evidence type="ECO:0000256" key="1">
    <source>
        <dbReference type="ARBA" id="ARBA00022723"/>
    </source>
</evidence>
<dbReference type="SUPFAM" id="SSF51735">
    <property type="entry name" value="NAD(P)-binding Rossmann-fold domains"/>
    <property type="match status" value="1"/>
</dbReference>
<dbReference type="InterPro" id="IPR036291">
    <property type="entry name" value="NAD(P)-bd_dom_sf"/>
</dbReference>
<keyword evidence="3" id="KW-0560">Oxidoreductase</keyword>
<keyword evidence="7" id="KW-1185">Reference proteome</keyword>
<dbReference type="InterPro" id="IPR013149">
    <property type="entry name" value="ADH-like_C"/>
</dbReference>
<dbReference type="SUPFAM" id="SSF50129">
    <property type="entry name" value="GroES-like"/>
    <property type="match status" value="1"/>
</dbReference>
<sequence>MAPASTMRAYQLDDPVQGLQLTHVPVPSLRSDEVLITVEAAGLCHTDCHILNGHVDDWIKKRPITLGHEVAGVISDVGTDVSRFRVGDRVVAALPGHSTDEPDFNNAIGMGIDGGYAEHMTVPARFVLPIPPRVSFAQAAVASDSILTAYHAVKCKAAVDASTTVGIVGLGGLGLNGVRIACIQGAVVYGVDIDETKFAEARRQGARDCVTDLSHLQHVRFDVIVDFAGVGSTTADAVSAVRADGRVVLVGLGAPTLELSTLAIVTRRIELRGSLGATMVEFAEVLDLIATGAISPVLEEIPFEMVPEGLKRLERNEVSGRLYTRPNVSSKISSNL</sequence>
<name>A0ABR4PCI2_9HELO</name>
<evidence type="ECO:0000256" key="4">
    <source>
        <dbReference type="RuleBase" id="RU361277"/>
    </source>
</evidence>
<dbReference type="Pfam" id="PF08240">
    <property type="entry name" value="ADH_N"/>
    <property type="match status" value="1"/>
</dbReference>
<dbReference type="PANTHER" id="PTHR43401:SF2">
    <property type="entry name" value="L-THREONINE 3-DEHYDROGENASE"/>
    <property type="match status" value="1"/>
</dbReference>
<evidence type="ECO:0000259" key="5">
    <source>
        <dbReference type="SMART" id="SM00829"/>
    </source>
</evidence>